<keyword evidence="2" id="KW-1185">Reference proteome</keyword>
<dbReference type="AlphaFoldDB" id="L1KYR9"/>
<dbReference type="EMBL" id="AEJC01000273">
    <property type="protein sequence ID" value="EKX65699.1"/>
    <property type="molecule type" value="Genomic_DNA"/>
</dbReference>
<accession>L1KYR9</accession>
<dbReference type="PATRIC" id="fig|698759.3.peg.3673"/>
<evidence type="ECO:0000313" key="2">
    <source>
        <dbReference type="Proteomes" id="UP000010411"/>
    </source>
</evidence>
<dbReference type="RefSeq" id="WP_009314188.1">
    <property type="nucleotide sequence ID" value="NZ_AEJC01000273.1"/>
</dbReference>
<dbReference type="OrthoDB" id="7053173at2"/>
<comment type="caution">
    <text evidence="1">The sequence shown here is derived from an EMBL/GenBank/DDBJ whole genome shotgun (WGS) entry which is preliminary data.</text>
</comment>
<sequence>MEAANGLRENRVRLAKLWRESHLAKAGLINAERLVDITLRPSSPELRHGGLDATLACQIWLLTI</sequence>
<protein>
    <submittedName>
        <fullName evidence="1">Uncharacterized protein</fullName>
    </submittedName>
</protein>
<reference evidence="1 2" key="1">
    <citation type="submission" date="2012-11" db="EMBL/GenBank/DDBJ databases">
        <authorList>
            <person name="Huguet-Tapia J.C."/>
            <person name="Durkin A.S."/>
            <person name="Pettis G.S."/>
            <person name="Badger J.H."/>
        </authorList>
    </citation>
    <scope>NUCLEOTIDE SEQUENCE [LARGE SCALE GENOMIC DNA]</scope>
    <source>
        <strain evidence="1 2">91-03</strain>
    </source>
</reference>
<dbReference type="Proteomes" id="UP000010411">
    <property type="component" value="Unassembled WGS sequence"/>
</dbReference>
<evidence type="ECO:0000313" key="1">
    <source>
        <dbReference type="EMBL" id="EKX65699.1"/>
    </source>
</evidence>
<name>L1KYR9_9ACTN</name>
<gene>
    <name evidence="1" type="ORF">STRIP9103_08895</name>
</gene>
<proteinExistence type="predicted"/>
<organism evidence="1 2">
    <name type="scientific">Streptomyces ipomoeae 91-03</name>
    <dbReference type="NCBI Taxonomy" id="698759"/>
    <lineage>
        <taxon>Bacteria</taxon>
        <taxon>Bacillati</taxon>
        <taxon>Actinomycetota</taxon>
        <taxon>Actinomycetes</taxon>
        <taxon>Kitasatosporales</taxon>
        <taxon>Streptomycetaceae</taxon>
        <taxon>Streptomyces</taxon>
    </lineage>
</organism>